<keyword evidence="2" id="KW-1185">Reference proteome</keyword>
<evidence type="ECO:0000313" key="2">
    <source>
        <dbReference type="Proteomes" id="UP001321473"/>
    </source>
</evidence>
<accession>A0AAQ4EYY3</accession>
<dbReference type="Proteomes" id="UP001321473">
    <property type="component" value="Unassembled WGS sequence"/>
</dbReference>
<gene>
    <name evidence="1" type="ORF">V5799_018648</name>
</gene>
<sequence>MNGKAVLKCALPLTAVAFERRSSLLGVKGVFNYSALIAVKHAFQRATDDLCSVGDIVRFRPLPQRMVRKVTGLNHLRRHGPLRSYCGNGTQVVNFDLLSDEPIVSSYQWATGGNGSLDLAAHATRVKTQLKFVRGPPRENNGVPTRVLDESDDPVTTSLRVGRVTLHIVDPNRDKTKATAGFLRHLALAAMEDSWEQLFVPRIVQALKEP</sequence>
<reference evidence="1 2" key="1">
    <citation type="journal article" date="2023" name="Arcadia Sci">
        <title>De novo assembly of a long-read Amblyomma americanum tick genome.</title>
        <authorList>
            <person name="Chou S."/>
            <person name="Poskanzer K.E."/>
            <person name="Rollins M."/>
            <person name="Thuy-Boun P.S."/>
        </authorList>
    </citation>
    <scope>NUCLEOTIDE SEQUENCE [LARGE SCALE GENOMIC DNA]</scope>
    <source>
        <strain evidence="1">F_SG_1</strain>
        <tissue evidence="1">Salivary glands</tissue>
    </source>
</reference>
<evidence type="ECO:0000313" key="1">
    <source>
        <dbReference type="EMBL" id="KAK8780010.1"/>
    </source>
</evidence>
<dbReference type="EMBL" id="JARKHS020009274">
    <property type="protein sequence ID" value="KAK8780010.1"/>
    <property type="molecule type" value="Genomic_DNA"/>
</dbReference>
<dbReference type="AlphaFoldDB" id="A0AAQ4EYY3"/>
<name>A0AAQ4EYY3_AMBAM</name>
<comment type="caution">
    <text evidence="1">The sequence shown here is derived from an EMBL/GenBank/DDBJ whole genome shotgun (WGS) entry which is preliminary data.</text>
</comment>
<protein>
    <submittedName>
        <fullName evidence="1">Uncharacterized protein</fullName>
    </submittedName>
</protein>
<organism evidence="1 2">
    <name type="scientific">Amblyomma americanum</name>
    <name type="common">Lone star tick</name>
    <dbReference type="NCBI Taxonomy" id="6943"/>
    <lineage>
        <taxon>Eukaryota</taxon>
        <taxon>Metazoa</taxon>
        <taxon>Ecdysozoa</taxon>
        <taxon>Arthropoda</taxon>
        <taxon>Chelicerata</taxon>
        <taxon>Arachnida</taxon>
        <taxon>Acari</taxon>
        <taxon>Parasitiformes</taxon>
        <taxon>Ixodida</taxon>
        <taxon>Ixodoidea</taxon>
        <taxon>Ixodidae</taxon>
        <taxon>Amblyomminae</taxon>
        <taxon>Amblyomma</taxon>
    </lineage>
</organism>
<proteinExistence type="predicted"/>